<keyword evidence="2" id="KW-0813">Transport</keyword>
<feature type="transmembrane region" description="Helical" evidence="7">
    <location>
        <begin position="158"/>
        <end position="182"/>
    </location>
</feature>
<dbReference type="Proteomes" id="UP000540506">
    <property type="component" value="Unassembled WGS sequence"/>
</dbReference>
<evidence type="ECO:0000256" key="6">
    <source>
        <dbReference type="SAM" id="MobiDB-lite"/>
    </source>
</evidence>
<feature type="transmembrane region" description="Helical" evidence="7">
    <location>
        <begin position="81"/>
        <end position="98"/>
    </location>
</feature>
<dbReference type="EMBL" id="JACHJV010000002">
    <property type="protein sequence ID" value="MBB4928094.1"/>
    <property type="molecule type" value="Genomic_DNA"/>
</dbReference>
<feature type="transmembrane region" description="Helical" evidence="7">
    <location>
        <begin position="118"/>
        <end position="137"/>
    </location>
</feature>
<reference evidence="8 9" key="1">
    <citation type="submission" date="2020-08" db="EMBL/GenBank/DDBJ databases">
        <title>Sequencing the genomes of 1000 actinobacteria strains.</title>
        <authorList>
            <person name="Klenk H.-P."/>
        </authorList>
    </citation>
    <scope>NUCLEOTIDE SEQUENCE [LARGE SCALE GENOMIC DNA]</scope>
    <source>
        <strain evidence="8 9">DSM 41654</strain>
    </source>
</reference>
<evidence type="ECO:0000313" key="9">
    <source>
        <dbReference type="Proteomes" id="UP000540506"/>
    </source>
</evidence>
<dbReference type="RefSeq" id="WP_246561699.1">
    <property type="nucleotide sequence ID" value="NZ_JACHJV010000002.1"/>
</dbReference>
<keyword evidence="4 7" id="KW-1133">Transmembrane helix</keyword>
<evidence type="ECO:0000256" key="4">
    <source>
        <dbReference type="ARBA" id="ARBA00022989"/>
    </source>
</evidence>
<dbReference type="AlphaFoldDB" id="A0A7W7VZU8"/>
<feature type="transmembrane region" description="Helical" evidence="7">
    <location>
        <begin position="427"/>
        <end position="446"/>
    </location>
</feature>
<feature type="transmembrane region" description="Helical" evidence="7">
    <location>
        <begin position="467"/>
        <end position="487"/>
    </location>
</feature>
<dbReference type="Pfam" id="PF01566">
    <property type="entry name" value="Nramp"/>
    <property type="match status" value="1"/>
</dbReference>
<evidence type="ECO:0000256" key="7">
    <source>
        <dbReference type="SAM" id="Phobius"/>
    </source>
</evidence>
<accession>A0A7W7VZU8</accession>
<feature type="transmembrane region" description="Helical" evidence="7">
    <location>
        <begin position="352"/>
        <end position="375"/>
    </location>
</feature>
<feature type="transmembrane region" description="Helical" evidence="7">
    <location>
        <begin position="188"/>
        <end position="207"/>
    </location>
</feature>
<gene>
    <name evidence="8" type="ORF">FHR34_007189</name>
</gene>
<evidence type="ECO:0000256" key="5">
    <source>
        <dbReference type="ARBA" id="ARBA00023136"/>
    </source>
</evidence>
<feature type="transmembrane region" description="Helical" evidence="7">
    <location>
        <begin position="219"/>
        <end position="238"/>
    </location>
</feature>
<feature type="region of interest" description="Disordered" evidence="6">
    <location>
        <begin position="1"/>
        <end position="31"/>
    </location>
</feature>
<feature type="transmembrane region" description="Helical" evidence="7">
    <location>
        <begin position="258"/>
        <end position="278"/>
    </location>
</feature>
<name>A0A7W7VZU8_KITKI</name>
<feature type="transmembrane region" description="Helical" evidence="7">
    <location>
        <begin position="299"/>
        <end position="323"/>
    </location>
</feature>
<keyword evidence="3 7" id="KW-0812">Transmembrane</keyword>
<dbReference type="GO" id="GO:0005384">
    <property type="term" value="F:manganese ion transmembrane transporter activity"/>
    <property type="evidence" value="ECO:0007669"/>
    <property type="project" value="TreeGrafter"/>
</dbReference>
<keyword evidence="9" id="KW-1185">Reference proteome</keyword>
<dbReference type="PANTHER" id="PTHR11706">
    <property type="entry name" value="SOLUTE CARRIER PROTEIN FAMILY 11 MEMBER"/>
    <property type="match status" value="1"/>
</dbReference>
<evidence type="ECO:0000313" key="8">
    <source>
        <dbReference type="EMBL" id="MBB4928094.1"/>
    </source>
</evidence>
<protein>
    <submittedName>
        <fullName evidence="8">NRAMP (Natural resistance-associated macrophage protein)-like metal ion transporter</fullName>
    </submittedName>
</protein>
<feature type="transmembrane region" description="Helical" evidence="7">
    <location>
        <begin position="396"/>
        <end position="415"/>
    </location>
</feature>
<feature type="transmembrane region" description="Helical" evidence="7">
    <location>
        <begin position="493"/>
        <end position="513"/>
    </location>
</feature>
<dbReference type="PANTHER" id="PTHR11706:SF33">
    <property type="entry name" value="NATURAL RESISTANCE-ASSOCIATED MACROPHAGE PROTEIN 2"/>
    <property type="match status" value="1"/>
</dbReference>
<comment type="subcellular location">
    <subcellularLocation>
        <location evidence="1">Membrane</location>
        <topology evidence="1">Multi-pass membrane protein</topology>
    </subcellularLocation>
</comment>
<evidence type="ECO:0000256" key="2">
    <source>
        <dbReference type="ARBA" id="ARBA00022448"/>
    </source>
</evidence>
<dbReference type="GO" id="GO:0005886">
    <property type="term" value="C:plasma membrane"/>
    <property type="evidence" value="ECO:0007669"/>
    <property type="project" value="TreeGrafter"/>
</dbReference>
<feature type="transmembrane region" description="Helical" evidence="7">
    <location>
        <begin position="599"/>
        <end position="617"/>
    </location>
</feature>
<evidence type="ECO:0000256" key="1">
    <source>
        <dbReference type="ARBA" id="ARBA00004141"/>
    </source>
</evidence>
<comment type="caution">
    <text evidence="8">The sequence shown here is derived from an EMBL/GenBank/DDBJ whole genome shotgun (WGS) entry which is preliminary data.</text>
</comment>
<sequence>MAFRTTRPARGQGPVYGKSPTPQAPSGPVAADSTVMDSTVMDSAVMDSAVMDSAHVGDIVGALGTIRQDDTGRRRSMRERLRALLVIMGPGLIVMVGDNDAGGVATYAQAGQNYGMKLLWTLALLIPVLYVNQEMVIRLGTVTGVGHARLIFQRFGRFWGAFSVGDLLLVNALTLVTEFIGVSQALDYFGIPAYVSVPVAAVLLFAVVAGGSFRRWERFLFALIALNAVMLPMALLSRPKLGDALAGIVPQFPGGLDSTLLLVIIAVVGTTVAPWQLFFQQSNVVDKRITPRWIRYERADLWIGIAVVMAGAIAIMATAAFVFQGTELFGRFTDAQAVADGLRQHGSHTLGALFAVLLLDASLIGANAVSLATTYALGDTFKRRHSLHWKPSEAPLFYLGYAVLIGIAATITLTANTQIQGLITQGVQALAGVLLPSATVFLLLLCNDRPVLGPWVNTTRQNLAAGVIIWVLILLSLALTAATFFPDLTTVELAWGFAAGGLVGLIGGALIVLHNQYTEQNARIEAFMARHRKAAPFGGTTSELWLQQTQRADGSPLSMTERRATLEHDRTAWRTPALDTLPKPQFSALRKAGLLTLRGYLLIAVILVIVKTIQLYTS</sequence>
<organism evidence="8 9">
    <name type="scientific">Kitasatospora kifunensis</name>
    <name type="common">Streptomyces kifunensis</name>
    <dbReference type="NCBI Taxonomy" id="58351"/>
    <lineage>
        <taxon>Bacteria</taxon>
        <taxon>Bacillati</taxon>
        <taxon>Actinomycetota</taxon>
        <taxon>Actinomycetes</taxon>
        <taxon>Kitasatosporales</taxon>
        <taxon>Streptomycetaceae</taxon>
        <taxon>Kitasatospora</taxon>
    </lineage>
</organism>
<dbReference type="InterPro" id="IPR001046">
    <property type="entry name" value="NRAMP_fam"/>
</dbReference>
<dbReference type="GO" id="GO:0015086">
    <property type="term" value="F:cadmium ion transmembrane transporter activity"/>
    <property type="evidence" value="ECO:0007669"/>
    <property type="project" value="TreeGrafter"/>
</dbReference>
<dbReference type="GO" id="GO:0034755">
    <property type="term" value="P:iron ion transmembrane transport"/>
    <property type="evidence" value="ECO:0007669"/>
    <property type="project" value="TreeGrafter"/>
</dbReference>
<keyword evidence="5 7" id="KW-0472">Membrane</keyword>
<proteinExistence type="predicted"/>
<evidence type="ECO:0000256" key="3">
    <source>
        <dbReference type="ARBA" id="ARBA00022692"/>
    </source>
</evidence>